<proteinExistence type="predicted"/>
<gene>
    <name evidence="2" type="ORF">BLTE_20500</name>
</gene>
<dbReference type="RefSeq" id="WP_174769539.1">
    <property type="nucleotide sequence ID" value="NZ_AP018907.1"/>
</dbReference>
<accession>A0A348G1D2</accession>
<dbReference type="GO" id="GO:0004519">
    <property type="term" value="F:endonuclease activity"/>
    <property type="evidence" value="ECO:0007669"/>
    <property type="project" value="UniProtKB-KW"/>
</dbReference>
<dbReference type="KEGG" id="blag:BLTE_20500"/>
<organism evidence="2 3">
    <name type="scientific">Blastochloris tepida</name>
    <dbReference type="NCBI Taxonomy" id="2233851"/>
    <lineage>
        <taxon>Bacteria</taxon>
        <taxon>Pseudomonadati</taxon>
        <taxon>Pseudomonadota</taxon>
        <taxon>Alphaproteobacteria</taxon>
        <taxon>Hyphomicrobiales</taxon>
        <taxon>Blastochloridaceae</taxon>
        <taxon>Blastochloris</taxon>
    </lineage>
</organism>
<reference evidence="2 3" key="1">
    <citation type="submission" date="2018-08" db="EMBL/GenBank/DDBJ databases">
        <title>Complete genome sequencing of Blastochloris tepida GI.</title>
        <authorList>
            <person name="Tsukatani Y."/>
            <person name="Mori H."/>
        </authorList>
    </citation>
    <scope>NUCLEOTIDE SEQUENCE [LARGE SCALE GENOMIC DNA]</scope>
    <source>
        <strain evidence="2 3">GI</strain>
    </source>
</reference>
<dbReference type="EMBL" id="AP018907">
    <property type="protein sequence ID" value="BBF93365.1"/>
    <property type="molecule type" value="Genomic_DNA"/>
</dbReference>
<keyword evidence="3" id="KW-1185">Reference proteome</keyword>
<feature type="compositionally biased region" description="Basic and acidic residues" evidence="1">
    <location>
        <begin position="15"/>
        <end position="26"/>
    </location>
</feature>
<keyword evidence="2" id="KW-0378">Hydrolase</keyword>
<feature type="region of interest" description="Disordered" evidence="1">
    <location>
        <begin position="1"/>
        <end position="32"/>
    </location>
</feature>
<evidence type="ECO:0000313" key="3">
    <source>
        <dbReference type="Proteomes" id="UP000266934"/>
    </source>
</evidence>
<evidence type="ECO:0000313" key="2">
    <source>
        <dbReference type="EMBL" id="BBF93365.1"/>
    </source>
</evidence>
<keyword evidence="2" id="KW-0540">Nuclease</keyword>
<dbReference type="Proteomes" id="UP000266934">
    <property type="component" value="Chromosome"/>
</dbReference>
<keyword evidence="2" id="KW-0255">Endonuclease</keyword>
<sequence length="121" mass="13706">MPTAPPSYRPPRAAVAEHVRKAEHDAKRRRTQPWRALYNTPQWRAIREQQLAEHPLCERCEARGLVVAATVVNHVVRHRGDPVTFFGGPFESLCKHCHDSEVQSEERRAEINASGASTTCE</sequence>
<protein>
    <submittedName>
        <fullName evidence="2">Restriction endonuclease</fullName>
    </submittedName>
</protein>
<evidence type="ECO:0000256" key="1">
    <source>
        <dbReference type="SAM" id="MobiDB-lite"/>
    </source>
</evidence>
<dbReference type="AlphaFoldDB" id="A0A348G1D2"/>
<name>A0A348G1D2_9HYPH</name>